<proteinExistence type="inferred from homology"/>
<feature type="active site" evidence="8">
    <location>
        <position position="169"/>
    </location>
</feature>
<sequence>MARQSCGALIFLVCLSLTAGSLCLPVNAVHIDSITHGDDGSPSTTQDNGKKWAVLVAGSNGYRNYRHQANVCHAYQILKKGGLKDENIIVFMYDDIAFNPENPRQGLIINKPKGHDVYKGVPKDYTGDDVNADNLYAVILGNKSTLSGGSGKVLRSGPNDHIFIYYTNHGAAGLLEMPTGTPSVFAIDLIDVLNKKHAAKGYKGMVFSLEACESGSIFEGLLPKNVSIYATTSANAEEDGYATYCPGQPGIPAAYDICLGDLFSISWMEDCDKNDLRKETLEKQYERVRRRTNDSHVMQYGDMSHIKEFLLTYMGADPANDSYTSMEDISSPSISRVISQRDADLLHLHHKFHKAPAGSHTKLEARKQLLDEIAHRKLVDYRINKIWELLFGHQKSSKVLLNVRPQGQPLVDDWDCFKMLMRTYENNCGPLSNYGMKYVRAIANMGNAGVTIENIWLQHLIKLVLRNPMSRTSFPIKQSK</sequence>
<keyword evidence="7" id="KW-0325">Glycoprotein</keyword>
<dbReference type="PIRSF" id="PIRSF019663">
    <property type="entry name" value="Legumain"/>
    <property type="match status" value="1"/>
</dbReference>
<dbReference type="PRINTS" id="PR00776">
    <property type="entry name" value="HEMOGLOBNASE"/>
</dbReference>
<dbReference type="GO" id="GO:0004197">
    <property type="term" value="F:cysteine-type endopeptidase activity"/>
    <property type="evidence" value="ECO:0007669"/>
    <property type="project" value="InterPro"/>
</dbReference>
<comment type="caution">
    <text evidence="11">The sequence shown here is derived from an EMBL/GenBank/DDBJ whole genome shotgun (WGS) entry which is preliminary data.</text>
</comment>
<dbReference type="InterPro" id="IPR043577">
    <property type="entry name" value="AE"/>
</dbReference>
<evidence type="ECO:0000256" key="5">
    <source>
        <dbReference type="ARBA" id="ARBA00022807"/>
    </source>
</evidence>
<evidence type="ECO:0000256" key="9">
    <source>
        <dbReference type="SAM" id="SignalP"/>
    </source>
</evidence>
<dbReference type="InterPro" id="IPR001096">
    <property type="entry name" value="Peptidase_C13"/>
</dbReference>
<evidence type="ECO:0000256" key="8">
    <source>
        <dbReference type="PIRSR" id="PIRSR019663-1"/>
    </source>
</evidence>
<dbReference type="FunFam" id="3.40.50.1460:FF:000005">
    <property type="entry name" value="Vacuolar-processing enzyme beta-isozyme"/>
    <property type="match status" value="1"/>
</dbReference>
<dbReference type="Gene3D" id="1.10.132.130">
    <property type="match status" value="1"/>
</dbReference>
<organism evidence="11 12">
    <name type="scientific">Prunus dulcis</name>
    <name type="common">Almond</name>
    <name type="synonym">Amygdalus dulcis</name>
    <dbReference type="NCBI Taxonomy" id="3755"/>
    <lineage>
        <taxon>Eukaryota</taxon>
        <taxon>Viridiplantae</taxon>
        <taxon>Streptophyta</taxon>
        <taxon>Embryophyta</taxon>
        <taxon>Tracheophyta</taxon>
        <taxon>Spermatophyta</taxon>
        <taxon>Magnoliopsida</taxon>
        <taxon>eudicotyledons</taxon>
        <taxon>Gunneridae</taxon>
        <taxon>Pentapetalae</taxon>
        <taxon>rosids</taxon>
        <taxon>fabids</taxon>
        <taxon>Rosales</taxon>
        <taxon>Rosaceae</taxon>
        <taxon>Amygdaloideae</taxon>
        <taxon>Amygdaleae</taxon>
        <taxon>Prunus</taxon>
    </lineage>
</organism>
<dbReference type="CDD" id="cd21115">
    <property type="entry name" value="legumain_C"/>
    <property type="match status" value="1"/>
</dbReference>
<dbReference type="GO" id="GO:0051603">
    <property type="term" value="P:proteolysis involved in protein catabolic process"/>
    <property type="evidence" value="ECO:0007669"/>
    <property type="project" value="InterPro"/>
</dbReference>
<evidence type="ECO:0000256" key="1">
    <source>
        <dbReference type="ARBA" id="ARBA00009941"/>
    </source>
</evidence>
<feature type="chain" id="PRO_5042144966" description="Legumain prodomain domain-containing protein" evidence="9">
    <location>
        <begin position="24"/>
        <end position="480"/>
    </location>
</feature>
<feature type="domain" description="Legumain prodomain" evidence="10">
    <location>
        <begin position="367"/>
        <end position="455"/>
    </location>
</feature>
<keyword evidence="5" id="KW-0788">Thiol protease</keyword>
<keyword evidence="6" id="KW-1015">Disulfide bond</keyword>
<evidence type="ECO:0000256" key="3">
    <source>
        <dbReference type="ARBA" id="ARBA00022729"/>
    </source>
</evidence>
<feature type="active site" description="Nucleophile" evidence="8">
    <location>
        <position position="212"/>
    </location>
</feature>
<dbReference type="Proteomes" id="UP001054821">
    <property type="component" value="Chromosome 3"/>
</dbReference>
<reference evidence="11 12" key="1">
    <citation type="journal article" date="2022" name="G3 (Bethesda)">
        <title>Whole-genome sequence and methylome profiling of the almond [Prunus dulcis (Mill.) D.A. Webb] cultivar 'Nonpareil'.</title>
        <authorList>
            <person name="D'Amico-Willman K.M."/>
            <person name="Ouma W.Z."/>
            <person name="Meulia T."/>
            <person name="Sideli G.M."/>
            <person name="Gradziel T.M."/>
            <person name="Fresnedo-Ramirez J."/>
        </authorList>
    </citation>
    <scope>NUCLEOTIDE SEQUENCE [LARGE SCALE GENOMIC DNA]</scope>
    <source>
        <strain evidence="11">Clone GOH B32 T37-40</strain>
    </source>
</reference>
<evidence type="ECO:0000256" key="6">
    <source>
        <dbReference type="ARBA" id="ARBA00023157"/>
    </source>
</evidence>
<dbReference type="PIRSF" id="PIRSF500139">
    <property type="entry name" value="AE"/>
    <property type="match status" value="1"/>
</dbReference>
<dbReference type="FunFam" id="1.10.132.130:FF:000001">
    <property type="entry name" value="Vacuolar-processing enzyme beta-isozyme"/>
    <property type="match status" value="1"/>
</dbReference>
<dbReference type="InterPro" id="IPR046427">
    <property type="entry name" value="Legumain_prodom_sf"/>
</dbReference>
<dbReference type="Pfam" id="PF20985">
    <property type="entry name" value="Legum_prodom"/>
    <property type="match status" value="1"/>
</dbReference>
<dbReference type="GO" id="GO:0005773">
    <property type="term" value="C:vacuole"/>
    <property type="evidence" value="ECO:0007669"/>
    <property type="project" value="GOC"/>
</dbReference>
<keyword evidence="2" id="KW-0645">Protease</keyword>
<keyword evidence="12" id="KW-1185">Reference proteome</keyword>
<evidence type="ECO:0000313" key="12">
    <source>
        <dbReference type="Proteomes" id="UP001054821"/>
    </source>
</evidence>
<dbReference type="GO" id="GO:0006624">
    <property type="term" value="P:vacuolar protein processing"/>
    <property type="evidence" value="ECO:0007669"/>
    <property type="project" value="TreeGrafter"/>
</dbReference>
<comment type="similarity">
    <text evidence="1">Belongs to the peptidase C13 family.</text>
</comment>
<feature type="signal peptide" evidence="9">
    <location>
        <begin position="1"/>
        <end position="23"/>
    </location>
</feature>
<evidence type="ECO:0000259" key="10">
    <source>
        <dbReference type="Pfam" id="PF20985"/>
    </source>
</evidence>
<dbReference type="Pfam" id="PF01650">
    <property type="entry name" value="Peptidase_C13"/>
    <property type="match status" value="1"/>
</dbReference>
<evidence type="ECO:0000256" key="4">
    <source>
        <dbReference type="ARBA" id="ARBA00022801"/>
    </source>
</evidence>
<accession>A0AAD4W6R6</accession>
<keyword evidence="3 9" id="KW-0732">Signal</keyword>
<evidence type="ECO:0000256" key="7">
    <source>
        <dbReference type="ARBA" id="ARBA00023180"/>
    </source>
</evidence>
<evidence type="ECO:0000313" key="11">
    <source>
        <dbReference type="EMBL" id="KAI5336512.1"/>
    </source>
</evidence>
<protein>
    <recommendedName>
        <fullName evidence="10">Legumain prodomain domain-containing protein</fullName>
    </recommendedName>
</protein>
<dbReference type="EMBL" id="JAJFAZ020000003">
    <property type="protein sequence ID" value="KAI5336512.1"/>
    <property type="molecule type" value="Genomic_DNA"/>
</dbReference>
<dbReference type="Gene3D" id="3.40.50.1460">
    <property type="match status" value="1"/>
</dbReference>
<name>A0AAD4W6R6_PRUDU</name>
<dbReference type="PANTHER" id="PTHR12000:SF50">
    <property type="entry name" value="VACUOLAR-PROCESSING ENZYME GAMMA-ISOZYME"/>
    <property type="match status" value="1"/>
</dbReference>
<gene>
    <name evidence="11" type="ORF">L3X38_015780</name>
</gene>
<dbReference type="AlphaFoldDB" id="A0AAD4W6R6"/>
<evidence type="ECO:0000256" key="2">
    <source>
        <dbReference type="ARBA" id="ARBA00022670"/>
    </source>
</evidence>
<dbReference type="PANTHER" id="PTHR12000">
    <property type="entry name" value="HEMOGLOBINASE FAMILY MEMBER"/>
    <property type="match status" value="1"/>
</dbReference>
<keyword evidence="4" id="KW-0378">Hydrolase</keyword>
<dbReference type="InterPro" id="IPR048501">
    <property type="entry name" value="Legum_prodom"/>
</dbReference>